<name>A0ABQ8E3U0_BRANA</name>
<dbReference type="InterPro" id="IPR016098">
    <property type="entry name" value="CAP/MinC_C"/>
</dbReference>
<dbReference type="PANTHER" id="PTHR19850">
    <property type="entry name" value="GUANINE NUCLEOTIDE-BINDING PROTEIN BETA G PROTEIN BETA"/>
    <property type="match status" value="1"/>
</dbReference>
<dbReference type="SMART" id="SM00320">
    <property type="entry name" value="WD40"/>
    <property type="match status" value="7"/>
</dbReference>
<dbReference type="Pfam" id="PF25391">
    <property type="entry name" value="WD40_Gbeta"/>
    <property type="match status" value="1"/>
</dbReference>
<feature type="repeat" description="WD" evidence="11">
    <location>
        <begin position="971"/>
        <end position="1011"/>
    </location>
</feature>
<evidence type="ECO:0000256" key="7">
    <source>
        <dbReference type="ARBA" id="ARBA00022737"/>
    </source>
</evidence>
<comment type="similarity">
    <text evidence="2 12">Belongs to the glycosyl hydrolase 17 family.</text>
</comment>
<keyword evidence="10" id="KW-0326">Glycosidase</keyword>
<dbReference type="InterPro" id="IPR001680">
    <property type="entry name" value="WD40_rpt"/>
</dbReference>
<evidence type="ECO:0000313" key="16">
    <source>
        <dbReference type="Proteomes" id="UP000824890"/>
    </source>
</evidence>
<dbReference type="CDD" id="cd00200">
    <property type="entry name" value="WD40"/>
    <property type="match status" value="1"/>
</dbReference>
<dbReference type="Pfam" id="PF00332">
    <property type="entry name" value="Glyco_hydro_17"/>
    <property type="match status" value="1"/>
</dbReference>
<feature type="compositionally biased region" description="Pro residues" evidence="13">
    <location>
        <begin position="14"/>
        <end position="23"/>
    </location>
</feature>
<feature type="repeat" description="WD" evidence="11">
    <location>
        <begin position="833"/>
        <end position="875"/>
    </location>
</feature>
<evidence type="ECO:0000256" key="3">
    <source>
        <dbReference type="ARBA" id="ARBA00009768"/>
    </source>
</evidence>
<keyword evidence="6" id="KW-0732">Signal</keyword>
<evidence type="ECO:0000256" key="5">
    <source>
        <dbReference type="ARBA" id="ARBA00022574"/>
    </source>
</evidence>
<accession>A0ABQ8E3U0</accession>
<evidence type="ECO:0000313" key="15">
    <source>
        <dbReference type="EMBL" id="KAH0936093.1"/>
    </source>
</evidence>
<dbReference type="Pfam" id="PF07983">
    <property type="entry name" value="X8"/>
    <property type="match status" value="1"/>
</dbReference>
<dbReference type="InterPro" id="IPR016346">
    <property type="entry name" value="G-protein_beta_1-5"/>
</dbReference>
<dbReference type="Gene3D" id="3.20.20.80">
    <property type="entry name" value="Glycosidases"/>
    <property type="match status" value="1"/>
</dbReference>
<feature type="repeat" description="WD" evidence="11">
    <location>
        <begin position="785"/>
        <end position="827"/>
    </location>
</feature>
<feature type="region of interest" description="Disordered" evidence="13">
    <location>
        <begin position="1"/>
        <end position="45"/>
    </location>
</feature>
<keyword evidence="8" id="KW-0378">Hydrolase</keyword>
<dbReference type="InterPro" id="IPR001632">
    <property type="entry name" value="WD40_G-protein_beta-like"/>
</dbReference>
<evidence type="ECO:0000256" key="9">
    <source>
        <dbReference type="ARBA" id="ARBA00023224"/>
    </source>
</evidence>
<dbReference type="Pfam" id="PF08603">
    <property type="entry name" value="CAP_C"/>
    <property type="match status" value="1"/>
</dbReference>
<evidence type="ECO:0000256" key="4">
    <source>
        <dbReference type="ARBA" id="ARBA00012780"/>
    </source>
</evidence>
<keyword evidence="16" id="KW-1185">Reference proteome</keyword>
<dbReference type="PROSITE" id="PS00678">
    <property type="entry name" value="WD_REPEATS_1"/>
    <property type="match status" value="1"/>
</dbReference>
<comment type="similarity">
    <text evidence="3">Belongs to the WD repeat G protein beta family.</text>
</comment>
<gene>
    <name evidence="15" type="ORF">HID58_013210</name>
</gene>
<dbReference type="PROSITE" id="PS50294">
    <property type="entry name" value="WD_REPEATS_REGION"/>
    <property type="match status" value="4"/>
</dbReference>
<proteinExistence type="inferred from homology"/>
<dbReference type="EMBL" id="JAGKQM010000003">
    <property type="protein sequence ID" value="KAH0936093.1"/>
    <property type="molecule type" value="Genomic_DNA"/>
</dbReference>
<organism evidence="15 16">
    <name type="scientific">Brassica napus</name>
    <name type="common">Rape</name>
    <dbReference type="NCBI Taxonomy" id="3708"/>
    <lineage>
        <taxon>Eukaryota</taxon>
        <taxon>Viridiplantae</taxon>
        <taxon>Streptophyta</taxon>
        <taxon>Embryophyta</taxon>
        <taxon>Tracheophyta</taxon>
        <taxon>Spermatophyta</taxon>
        <taxon>Magnoliopsida</taxon>
        <taxon>eudicotyledons</taxon>
        <taxon>Gunneridae</taxon>
        <taxon>Pentapetalae</taxon>
        <taxon>rosids</taxon>
        <taxon>malvids</taxon>
        <taxon>Brassicales</taxon>
        <taxon>Brassicaceae</taxon>
        <taxon>Brassiceae</taxon>
        <taxon>Brassica</taxon>
    </lineage>
</organism>
<evidence type="ECO:0000259" key="14">
    <source>
        <dbReference type="SMART" id="SM00768"/>
    </source>
</evidence>
<feature type="repeat" description="WD" evidence="11">
    <location>
        <begin position="694"/>
        <end position="735"/>
    </location>
</feature>
<dbReference type="SUPFAM" id="SSF50978">
    <property type="entry name" value="WD40 repeat-like"/>
    <property type="match status" value="1"/>
</dbReference>
<dbReference type="InterPro" id="IPR036223">
    <property type="entry name" value="CAP_C_sf"/>
</dbReference>
<dbReference type="InterPro" id="IPR020472">
    <property type="entry name" value="WD40_PAC1"/>
</dbReference>
<dbReference type="SUPFAM" id="SSF69340">
    <property type="entry name" value="C-terminal domain of adenylylcyclase associated protein"/>
    <property type="match status" value="1"/>
</dbReference>
<dbReference type="InterPro" id="IPR013912">
    <property type="entry name" value="Adenylate_cyclase-assoc_CAP_C"/>
</dbReference>
<protein>
    <recommendedName>
        <fullName evidence="4">glucan endo-1,3-beta-D-glucosidase</fullName>
        <ecNumber evidence="4">3.2.1.39</ecNumber>
    </recommendedName>
</protein>
<keyword evidence="7" id="KW-0677">Repeat</keyword>
<reference evidence="15 16" key="1">
    <citation type="submission" date="2021-05" db="EMBL/GenBank/DDBJ databases">
        <title>Genome Assembly of Synthetic Allotetraploid Brassica napus Reveals Homoeologous Exchanges between Subgenomes.</title>
        <authorList>
            <person name="Davis J.T."/>
        </authorList>
    </citation>
    <scope>NUCLEOTIDE SEQUENCE [LARGE SCALE GENOMIC DNA]</scope>
    <source>
        <strain evidence="16">cv. Da-Ae</strain>
        <tissue evidence="15">Seedling</tissue>
    </source>
</reference>
<evidence type="ECO:0000256" key="1">
    <source>
        <dbReference type="ARBA" id="ARBA00000382"/>
    </source>
</evidence>
<feature type="repeat" description="WD" evidence="11">
    <location>
        <begin position="877"/>
        <end position="918"/>
    </location>
</feature>
<evidence type="ECO:0000256" key="12">
    <source>
        <dbReference type="RuleBase" id="RU004335"/>
    </source>
</evidence>
<dbReference type="Proteomes" id="UP000824890">
    <property type="component" value="Unassembled WGS sequence"/>
</dbReference>
<feature type="compositionally biased region" description="Low complexity" evidence="13">
    <location>
        <begin position="24"/>
        <end position="39"/>
    </location>
</feature>
<comment type="caution">
    <text evidence="15">The sequence shown here is derived from an EMBL/GenBank/DDBJ whole genome shotgun (WGS) entry which is preliminary data.</text>
</comment>
<keyword evidence="9" id="KW-0807">Transducer</keyword>
<dbReference type="SUPFAM" id="SSF51445">
    <property type="entry name" value="(Trans)glycosidases"/>
    <property type="match status" value="1"/>
</dbReference>
<sequence>MNGNLLVLLQKGPPGAPPPPPAPSASLFSSKSSKPSSPSNQKQGMSAVFQQLSTGSVTSGLTNVTDEWNWNNTVSSYISTEYSPTVSANNTTGCQLYLSKDSLETAITTVKSSEINVIVPGASSNGDWFETTPVSHSARCVSSSLSLTIMAISICFSLLLIVLSQFPSSHAEPFIGVNYGQVADNLPPPSETAKLIQSTSIQKVRLYGADPAIIKALAGTGVGIVIGTANGDLPSLAADPNAASQWISSNVLPFYPASKIILITVGNEVLLSKDPNLVSQLLPAMQNVQKALEAVSLGGKIKVSTVHAMSVLGSSEPPSSGSFASGYQAGLKDILQFLSDTGSPFAINPYPFFAYQSDPRPETLAFCLFQPNAGRPDHNTGITYMNMFDAQYKRQLFTLDDAAAYIRAVDAVHSALKSMGFEKVEIVVAETGWASRGDPNEVGPSVDNAKAYNGNLIAHLRSMVGTPLMPGKPTPSGKASTGWCVSKKDATDEQLQSSIDWACGQGIDCGPIQPGGACFEPNNVASHAAFAMNMYYQKSPKRPTDCDFSQTATITSQNPSYNSCVYPGGGGGAGSAGVMNKYVNSDKIESKKNGAVESKVYSSLSFLLIVVSLIVHVNITHPKSNSFDQRRRRMSVSELKERHAVATETVNNLRDRLRQRRLQLLDTDVSKYSAAQGRSPVKFGATDLVCCRTLLGHTGKVYSLDWTPERNRIVSASQDGRLIVWNALTSQKTHAIKLPCAWVMTCAFSPNGQTVACGGLDSVCSIFSLSSTADKDGTVPVSRTLSGHRGYVSCCQYVPNEDAHLITSSGDQTCVLWDVTTGLKTSVFGGEFQSGHTGDVLSVSISGSNRNWFISGSCDTTACLWDTRAASRAVRTFHGHEGDVNTVKFFPDGYRFGTGSDDGTCRLYDLRTGHQLQVYHQANGDGENLPVTSIAFSASGRLLFAGYANNSTCYVWDTLLGEVVLDLGELQDSHKNRISCLGMSADGSALCTGSWDSNLKIWAFGGHRRVT</sequence>
<evidence type="ECO:0000256" key="2">
    <source>
        <dbReference type="ARBA" id="ARBA00008773"/>
    </source>
</evidence>
<dbReference type="EC" id="3.2.1.39" evidence="4"/>
<dbReference type="InterPro" id="IPR012946">
    <property type="entry name" value="X8"/>
</dbReference>
<keyword evidence="5 11" id="KW-0853">WD repeat</keyword>
<evidence type="ECO:0000256" key="11">
    <source>
        <dbReference type="PROSITE-ProRule" id="PRU00221"/>
    </source>
</evidence>
<dbReference type="InterPro" id="IPR015943">
    <property type="entry name" value="WD40/YVTN_repeat-like_dom_sf"/>
</dbReference>
<dbReference type="Gene3D" id="2.130.10.10">
    <property type="entry name" value="YVTN repeat-like/Quinoprotein amine dehydrogenase"/>
    <property type="match status" value="1"/>
</dbReference>
<dbReference type="InterPro" id="IPR019775">
    <property type="entry name" value="WD40_repeat_CS"/>
</dbReference>
<dbReference type="PROSITE" id="PS50082">
    <property type="entry name" value="WD_REPEATS_2"/>
    <property type="match status" value="5"/>
</dbReference>
<dbReference type="PRINTS" id="PR00320">
    <property type="entry name" value="GPROTEINBRPT"/>
</dbReference>
<comment type="catalytic activity">
    <reaction evidence="1">
        <text>Hydrolysis of (1-&gt;3)-beta-D-glucosidic linkages in (1-&gt;3)-beta-D-glucans.</text>
        <dbReference type="EC" id="3.2.1.39"/>
    </reaction>
</comment>
<dbReference type="Gene3D" id="2.160.20.70">
    <property type="match status" value="1"/>
</dbReference>
<dbReference type="PRINTS" id="PR00319">
    <property type="entry name" value="GPROTEINB"/>
</dbReference>
<dbReference type="InterPro" id="IPR017853">
    <property type="entry name" value="GH"/>
</dbReference>
<dbReference type="Gene3D" id="1.20.58.1040">
    <property type="match status" value="1"/>
</dbReference>
<evidence type="ECO:0000256" key="13">
    <source>
        <dbReference type="SAM" id="MobiDB-lite"/>
    </source>
</evidence>
<evidence type="ECO:0000256" key="8">
    <source>
        <dbReference type="ARBA" id="ARBA00022801"/>
    </source>
</evidence>
<feature type="domain" description="X8" evidence="14">
    <location>
        <begin position="482"/>
        <end position="566"/>
    </location>
</feature>
<dbReference type="InterPro" id="IPR000490">
    <property type="entry name" value="Glyco_hydro_17"/>
</dbReference>
<evidence type="ECO:0000256" key="6">
    <source>
        <dbReference type="ARBA" id="ARBA00022729"/>
    </source>
</evidence>
<dbReference type="InterPro" id="IPR036322">
    <property type="entry name" value="WD40_repeat_dom_sf"/>
</dbReference>
<dbReference type="SMART" id="SM00768">
    <property type="entry name" value="X8"/>
    <property type="match status" value="1"/>
</dbReference>
<evidence type="ECO:0000256" key="10">
    <source>
        <dbReference type="ARBA" id="ARBA00023295"/>
    </source>
</evidence>